<proteinExistence type="inferred from homology"/>
<evidence type="ECO:0000256" key="3">
    <source>
        <dbReference type="ARBA" id="ARBA00022563"/>
    </source>
</evidence>
<feature type="binding site" evidence="5">
    <location>
        <position position="154"/>
    </location>
    <ligand>
        <name>Zn(2+)</name>
        <dbReference type="ChEBI" id="CHEBI:29105"/>
    </ligand>
</feature>
<dbReference type="Gene3D" id="3.30.1130.10">
    <property type="match status" value="1"/>
</dbReference>
<reference evidence="8" key="1">
    <citation type="journal article" date="2019" name="Int. J. Syst. Evol. Microbiol.">
        <title>The Global Catalogue of Microorganisms (GCM) 10K type strain sequencing project: providing services to taxonomists for standard genome sequencing and annotation.</title>
        <authorList>
            <consortium name="The Broad Institute Genomics Platform"/>
            <consortium name="The Broad Institute Genome Sequencing Center for Infectious Disease"/>
            <person name="Wu L."/>
            <person name="Ma J."/>
        </authorList>
    </citation>
    <scope>NUCLEOTIDE SEQUENCE [LARGE SCALE GENOMIC DNA]</scope>
    <source>
        <strain evidence="8">TBRC 1276</strain>
    </source>
</reference>
<dbReference type="SUPFAM" id="SSF55620">
    <property type="entry name" value="Tetrahydrobiopterin biosynthesis enzymes-like"/>
    <property type="match status" value="1"/>
</dbReference>
<dbReference type="Proteomes" id="UP001595851">
    <property type="component" value="Unassembled WGS sequence"/>
</dbReference>
<dbReference type="InterPro" id="IPR001474">
    <property type="entry name" value="GTP_CycHdrlase_I"/>
</dbReference>
<keyword evidence="8" id="KW-1185">Reference proteome</keyword>
<dbReference type="NCBIfam" id="NF006826">
    <property type="entry name" value="PRK09347.1-3"/>
    <property type="match status" value="1"/>
</dbReference>
<comment type="pathway">
    <text evidence="2 5">Cofactor biosynthesis; 7,8-dihydroneopterin triphosphate biosynthesis; 7,8-dihydroneopterin triphosphate from GTP: step 1/1.</text>
</comment>
<accession>A0ABV8G5L2</accession>
<dbReference type="HAMAP" id="MF_00223">
    <property type="entry name" value="FolE"/>
    <property type="match status" value="1"/>
</dbReference>
<organism evidence="7 8">
    <name type="scientific">Nonomuraea purpurea</name>
    <dbReference type="NCBI Taxonomy" id="1849276"/>
    <lineage>
        <taxon>Bacteria</taxon>
        <taxon>Bacillati</taxon>
        <taxon>Actinomycetota</taxon>
        <taxon>Actinomycetes</taxon>
        <taxon>Streptosporangiales</taxon>
        <taxon>Streptosporangiaceae</taxon>
        <taxon>Nonomuraea</taxon>
    </lineage>
</organism>
<dbReference type="Gene3D" id="1.10.286.10">
    <property type="match status" value="1"/>
</dbReference>
<dbReference type="RefSeq" id="WP_379528461.1">
    <property type="nucleotide sequence ID" value="NZ_JBHSBI010000006.1"/>
</dbReference>
<evidence type="ECO:0000313" key="7">
    <source>
        <dbReference type="EMBL" id="MFC4008395.1"/>
    </source>
</evidence>
<feature type="binding site" evidence="5">
    <location>
        <position position="83"/>
    </location>
    <ligand>
        <name>Zn(2+)</name>
        <dbReference type="ChEBI" id="CHEBI:29105"/>
    </ligand>
</feature>
<evidence type="ECO:0000313" key="8">
    <source>
        <dbReference type="Proteomes" id="UP001595851"/>
    </source>
</evidence>
<feature type="domain" description="GTP cyclohydrolase I" evidence="6">
    <location>
        <begin position="18"/>
        <end position="190"/>
    </location>
</feature>
<dbReference type="InterPro" id="IPR043133">
    <property type="entry name" value="GTP-CH-I_C/QueF"/>
</dbReference>
<dbReference type="EMBL" id="JBHSBI010000006">
    <property type="protein sequence ID" value="MFC4008395.1"/>
    <property type="molecule type" value="Genomic_DNA"/>
</dbReference>
<dbReference type="NCBIfam" id="TIGR00063">
    <property type="entry name" value="folE"/>
    <property type="match status" value="1"/>
</dbReference>
<keyword evidence="5" id="KW-0862">Zinc</keyword>
<dbReference type="NCBIfam" id="NF006825">
    <property type="entry name" value="PRK09347.1-2"/>
    <property type="match status" value="1"/>
</dbReference>
<keyword evidence="5" id="KW-0547">Nucleotide-binding</keyword>
<dbReference type="GO" id="GO:0003934">
    <property type="term" value="F:GTP cyclohydrolase I activity"/>
    <property type="evidence" value="ECO:0007669"/>
    <property type="project" value="UniProtKB-EC"/>
</dbReference>
<dbReference type="InterPro" id="IPR020602">
    <property type="entry name" value="GTP_CycHdrlase_I_dom"/>
</dbReference>
<keyword evidence="5" id="KW-0342">GTP-binding</keyword>
<comment type="catalytic activity">
    <reaction evidence="1 5">
        <text>GTP + H2O = 7,8-dihydroneopterin 3'-triphosphate + formate + H(+)</text>
        <dbReference type="Rhea" id="RHEA:17473"/>
        <dbReference type="ChEBI" id="CHEBI:15377"/>
        <dbReference type="ChEBI" id="CHEBI:15378"/>
        <dbReference type="ChEBI" id="CHEBI:15740"/>
        <dbReference type="ChEBI" id="CHEBI:37565"/>
        <dbReference type="ChEBI" id="CHEBI:58462"/>
        <dbReference type="EC" id="3.5.4.16"/>
    </reaction>
</comment>
<evidence type="ECO:0000256" key="1">
    <source>
        <dbReference type="ARBA" id="ARBA00001052"/>
    </source>
</evidence>
<dbReference type="PANTHER" id="PTHR11109">
    <property type="entry name" value="GTP CYCLOHYDROLASE I"/>
    <property type="match status" value="1"/>
</dbReference>
<comment type="similarity">
    <text evidence="5">Belongs to the GTP cyclohydrolase I family.</text>
</comment>
<evidence type="ECO:0000256" key="5">
    <source>
        <dbReference type="HAMAP-Rule" id="MF_00223"/>
    </source>
</evidence>
<sequence>MVNASVVRGAGIDLDAAEEAARRFLDALGVSMDSESLRGTPGRMARAYAELFTPRPFELTTFPNDEGYDELVLVRDIPLRSVCEHHLLPFTGTAHVGYLPGPRIVGLSKLARVVEHFACRPQVQERLTKQVADWLQEQLQPRGVGVVIQADHTCMTLRGAQSPGAHTITSTLLGTLREDARSRAEFLSLAKP</sequence>
<dbReference type="InterPro" id="IPR018234">
    <property type="entry name" value="GTP_CycHdrlase_I_CS"/>
</dbReference>
<dbReference type="PROSITE" id="PS00860">
    <property type="entry name" value="GTP_CYCLOHYDROL_1_2"/>
    <property type="match status" value="1"/>
</dbReference>
<dbReference type="Pfam" id="PF01227">
    <property type="entry name" value="GTP_cyclohydroI"/>
    <property type="match status" value="1"/>
</dbReference>
<dbReference type="InterPro" id="IPR043134">
    <property type="entry name" value="GTP-CH-I_N"/>
</dbReference>
<comment type="subunit">
    <text evidence="5">Homopolymer.</text>
</comment>
<comment type="caution">
    <text evidence="7">The sequence shown here is derived from an EMBL/GenBank/DDBJ whole genome shotgun (WGS) entry which is preliminary data.</text>
</comment>
<feature type="binding site" evidence="5">
    <location>
        <position position="86"/>
    </location>
    <ligand>
        <name>Zn(2+)</name>
        <dbReference type="ChEBI" id="CHEBI:29105"/>
    </ligand>
</feature>
<keyword evidence="3 5" id="KW-0554">One-carbon metabolism</keyword>
<evidence type="ECO:0000259" key="6">
    <source>
        <dbReference type="Pfam" id="PF01227"/>
    </source>
</evidence>
<name>A0ABV8G5L2_9ACTN</name>
<keyword evidence="5" id="KW-0479">Metal-binding</keyword>
<dbReference type="EC" id="3.5.4.16" evidence="5"/>
<gene>
    <name evidence="5 7" type="primary">folE</name>
    <name evidence="7" type="ORF">ACFOY2_14280</name>
</gene>
<protein>
    <recommendedName>
        <fullName evidence="5">GTP cyclohydrolase 1</fullName>
        <ecNumber evidence="5">3.5.4.16</ecNumber>
    </recommendedName>
    <alternativeName>
        <fullName evidence="5">GTP cyclohydrolase I</fullName>
        <shortName evidence="5">GTP-CH-I</shortName>
    </alternativeName>
</protein>
<dbReference type="PANTHER" id="PTHR11109:SF7">
    <property type="entry name" value="GTP CYCLOHYDROLASE 1"/>
    <property type="match status" value="1"/>
</dbReference>
<evidence type="ECO:0000256" key="4">
    <source>
        <dbReference type="ARBA" id="ARBA00022801"/>
    </source>
</evidence>
<evidence type="ECO:0000256" key="2">
    <source>
        <dbReference type="ARBA" id="ARBA00005080"/>
    </source>
</evidence>
<keyword evidence="4 5" id="KW-0378">Hydrolase</keyword>
<dbReference type="PROSITE" id="PS00859">
    <property type="entry name" value="GTP_CYCLOHYDROL_1_1"/>
    <property type="match status" value="1"/>
</dbReference>